<dbReference type="AlphaFoldDB" id="A0A2S2CNW7"/>
<sequence length="169" mass="17669">MTQAVETGATREIREIVALFDTRAGFDRAVAALLQAGFDRSDLSVLASHSSLEVADSKPAKPRDEALTGLVGELKYAFPLTTAGLIAIVGGPIEAALAALVAAGLGGVAIKDYLDELTSHPKTDEFTRALEAGGVILWVTVADEAAEARATEVLEREGGRNVHLSTREG</sequence>
<reference evidence="2" key="1">
    <citation type="submission" date="2018-05" db="EMBL/GenBank/DDBJ databases">
        <title>Azospirillum thermophila sp. nov., a novel isolated from hot spring.</title>
        <authorList>
            <person name="Zhao Z."/>
        </authorList>
    </citation>
    <scope>NUCLEOTIDE SEQUENCE [LARGE SCALE GENOMIC DNA]</scope>
    <source>
        <strain evidence="2">CFH 70021</strain>
    </source>
</reference>
<protein>
    <recommendedName>
        <fullName evidence="3">General stress protein 17M-like domain-containing protein</fullName>
    </recommendedName>
</protein>
<dbReference type="KEGG" id="azz:DEW08_06915"/>
<evidence type="ECO:0000313" key="2">
    <source>
        <dbReference type="Proteomes" id="UP000245629"/>
    </source>
</evidence>
<evidence type="ECO:0008006" key="3">
    <source>
        <dbReference type="Google" id="ProtNLM"/>
    </source>
</evidence>
<proteinExistence type="predicted"/>
<name>A0A2S2CNW7_9PROT</name>
<dbReference type="RefSeq" id="WP_109325657.1">
    <property type="nucleotide sequence ID" value="NZ_CP029353.1"/>
</dbReference>
<dbReference type="EMBL" id="CP029353">
    <property type="protein sequence ID" value="AWK86017.1"/>
    <property type="molecule type" value="Genomic_DNA"/>
</dbReference>
<accession>A0A2S2CNW7</accession>
<gene>
    <name evidence="1" type="ORF">DEW08_06915</name>
</gene>
<dbReference type="OrthoDB" id="7362472at2"/>
<evidence type="ECO:0000313" key="1">
    <source>
        <dbReference type="EMBL" id="AWK86017.1"/>
    </source>
</evidence>
<dbReference type="Proteomes" id="UP000245629">
    <property type="component" value="Chromosome 2"/>
</dbReference>
<keyword evidence="2" id="KW-1185">Reference proteome</keyword>
<organism evidence="1 2">
    <name type="scientific">Azospirillum thermophilum</name>
    <dbReference type="NCBI Taxonomy" id="2202148"/>
    <lineage>
        <taxon>Bacteria</taxon>
        <taxon>Pseudomonadati</taxon>
        <taxon>Pseudomonadota</taxon>
        <taxon>Alphaproteobacteria</taxon>
        <taxon>Rhodospirillales</taxon>
        <taxon>Azospirillaceae</taxon>
        <taxon>Azospirillum</taxon>
    </lineage>
</organism>